<reference evidence="2" key="1">
    <citation type="journal article" date="2020" name="Nat. Commun.">
        <title>Large-scale genome sequencing of mycorrhizal fungi provides insights into the early evolution of symbiotic traits.</title>
        <authorList>
            <person name="Miyauchi S."/>
            <person name="Kiss E."/>
            <person name="Kuo A."/>
            <person name="Drula E."/>
            <person name="Kohler A."/>
            <person name="Sanchez-Garcia M."/>
            <person name="Morin E."/>
            <person name="Andreopoulos B."/>
            <person name="Barry K.W."/>
            <person name="Bonito G."/>
            <person name="Buee M."/>
            <person name="Carver A."/>
            <person name="Chen C."/>
            <person name="Cichocki N."/>
            <person name="Clum A."/>
            <person name="Culley D."/>
            <person name="Crous P.W."/>
            <person name="Fauchery L."/>
            <person name="Girlanda M."/>
            <person name="Hayes R.D."/>
            <person name="Keri Z."/>
            <person name="LaButti K."/>
            <person name="Lipzen A."/>
            <person name="Lombard V."/>
            <person name="Magnuson J."/>
            <person name="Maillard F."/>
            <person name="Murat C."/>
            <person name="Nolan M."/>
            <person name="Ohm R.A."/>
            <person name="Pangilinan J."/>
            <person name="Pereira M.F."/>
            <person name="Perotto S."/>
            <person name="Peter M."/>
            <person name="Pfister S."/>
            <person name="Riley R."/>
            <person name="Sitrit Y."/>
            <person name="Stielow J.B."/>
            <person name="Szollosi G."/>
            <person name="Zifcakova L."/>
            <person name="Stursova M."/>
            <person name="Spatafora J.W."/>
            <person name="Tedersoo L."/>
            <person name="Vaario L.M."/>
            <person name="Yamada A."/>
            <person name="Yan M."/>
            <person name="Wang P."/>
            <person name="Xu J."/>
            <person name="Bruns T."/>
            <person name="Baldrian P."/>
            <person name="Vilgalys R."/>
            <person name="Dunand C."/>
            <person name="Henrissat B."/>
            <person name="Grigoriev I.V."/>
            <person name="Hibbett D."/>
            <person name="Nagy L.G."/>
            <person name="Martin F.M."/>
        </authorList>
    </citation>
    <scope>NUCLEOTIDE SEQUENCE</scope>
    <source>
        <strain evidence="2">UP504</strain>
    </source>
</reference>
<dbReference type="Proteomes" id="UP000886523">
    <property type="component" value="Unassembled WGS sequence"/>
</dbReference>
<dbReference type="EMBL" id="MU128934">
    <property type="protein sequence ID" value="KAF9517070.1"/>
    <property type="molecule type" value="Genomic_DNA"/>
</dbReference>
<comment type="caution">
    <text evidence="2">The sequence shown here is derived from an EMBL/GenBank/DDBJ whole genome shotgun (WGS) entry which is preliminary data.</text>
</comment>
<evidence type="ECO:0000313" key="2">
    <source>
        <dbReference type="EMBL" id="KAF9517070.1"/>
    </source>
</evidence>
<evidence type="ECO:0000256" key="1">
    <source>
        <dbReference type="SAM" id="SignalP"/>
    </source>
</evidence>
<keyword evidence="1" id="KW-0732">Signal</keyword>
<protein>
    <submittedName>
        <fullName evidence="2">Uncharacterized protein</fullName>
    </submittedName>
</protein>
<evidence type="ECO:0000313" key="3">
    <source>
        <dbReference type="Proteomes" id="UP000886523"/>
    </source>
</evidence>
<feature type="signal peptide" evidence="1">
    <location>
        <begin position="1"/>
        <end position="21"/>
    </location>
</feature>
<dbReference type="PROSITE" id="PS51257">
    <property type="entry name" value="PROKAR_LIPOPROTEIN"/>
    <property type="match status" value="1"/>
</dbReference>
<keyword evidence="3" id="KW-1185">Reference proteome</keyword>
<organism evidence="2 3">
    <name type="scientific">Hydnum rufescens UP504</name>
    <dbReference type="NCBI Taxonomy" id="1448309"/>
    <lineage>
        <taxon>Eukaryota</taxon>
        <taxon>Fungi</taxon>
        <taxon>Dikarya</taxon>
        <taxon>Basidiomycota</taxon>
        <taxon>Agaricomycotina</taxon>
        <taxon>Agaricomycetes</taxon>
        <taxon>Cantharellales</taxon>
        <taxon>Hydnaceae</taxon>
        <taxon>Hydnum</taxon>
    </lineage>
</organism>
<gene>
    <name evidence="2" type="ORF">BS47DRAFT_1340096</name>
</gene>
<name>A0A9P6B3U1_9AGAM</name>
<sequence length="196" mass="20588">MVSLRFASFLAVASFGLFACAKPIKTADIAARDIDVSLMVRGDFPDHACGCQRDLLDVLITLKADIDVILPNLDGKMDPKKSCDDIIVAVNVAIGLIAEIEIDAVIIVAELADIVSVIISILLGIVGACGRYSVDVCAQLILELDVCLAALIKVVIELIPVISVELTAALHIHLEVFAAVKLVLTLLAGGAPCGCE</sequence>
<dbReference type="OrthoDB" id="3222186at2759"/>
<proteinExistence type="predicted"/>
<feature type="chain" id="PRO_5040170597" evidence="1">
    <location>
        <begin position="22"/>
        <end position="196"/>
    </location>
</feature>
<accession>A0A9P6B3U1</accession>
<dbReference type="AlphaFoldDB" id="A0A9P6B3U1"/>